<gene>
    <name evidence="1" type="ORF">MANES_05G172701v8</name>
</gene>
<dbReference type="EMBL" id="CM004391">
    <property type="protein sequence ID" value="KAG8654750.1"/>
    <property type="molecule type" value="Genomic_DNA"/>
</dbReference>
<reference evidence="2" key="1">
    <citation type="journal article" date="2016" name="Nat. Biotechnol.">
        <title>Sequencing wild and cultivated cassava and related species reveals extensive interspecific hybridization and genetic diversity.</title>
        <authorList>
            <person name="Bredeson J.V."/>
            <person name="Lyons J.B."/>
            <person name="Prochnik S.E."/>
            <person name="Wu G.A."/>
            <person name="Ha C.M."/>
            <person name="Edsinger-Gonzales E."/>
            <person name="Grimwood J."/>
            <person name="Schmutz J."/>
            <person name="Rabbi I.Y."/>
            <person name="Egesi C."/>
            <person name="Nauluvula P."/>
            <person name="Lebot V."/>
            <person name="Ndunguru J."/>
            <person name="Mkamilo G."/>
            <person name="Bart R.S."/>
            <person name="Setter T.L."/>
            <person name="Gleadow R.M."/>
            <person name="Kulakow P."/>
            <person name="Ferguson M.E."/>
            <person name="Rounsley S."/>
            <person name="Rokhsar D.S."/>
        </authorList>
    </citation>
    <scope>NUCLEOTIDE SEQUENCE [LARGE SCALE GENOMIC DNA]</scope>
    <source>
        <strain evidence="2">cv. AM560-2</strain>
    </source>
</reference>
<name>A0ACB7HR30_MANES</name>
<proteinExistence type="predicted"/>
<evidence type="ECO:0000313" key="2">
    <source>
        <dbReference type="Proteomes" id="UP000091857"/>
    </source>
</evidence>
<protein>
    <submittedName>
        <fullName evidence="1">Uncharacterized protein</fullName>
    </submittedName>
</protein>
<organism evidence="1 2">
    <name type="scientific">Manihot esculenta</name>
    <name type="common">Cassava</name>
    <name type="synonym">Jatropha manihot</name>
    <dbReference type="NCBI Taxonomy" id="3983"/>
    <lineage>
        <taxon>Eukaryota</taxon>
        <taxon>Viridiplantae</taxon>
        <taxon>Streptophyta</taxon>
        <taxon>Embryophyta</taxon>
        <taxon>Tracheophyta</taxon>
        <taxon>Spermatophyta</taxon>
        <taxon>Magnoliopsida</taxon>
        <taxon>eudicotyledons</taxon>
        <taxon>Gunneridae</taxon>
        <taxon>Pentapetalae</taxon>
        <taxon>rosids</taxon>
        <taxon>fabids</taxon>
        <taxon>Malpighiales</taxon>
        <taxon>Euphorbiaceae</taxon>
        <taxon>Crotonoideae</taxon>
        <taxon>Manihoteae</taxon>
        <taxon>Manihot</taxon>
    </lineage>
</organism>
<dbReference type="Proteomes" id="UP000091857">
    <property type="component" value="Chromosome 5"/>
</dbReference>
<comment type="caution">
    <text evidence="1">The sequence shown here is derived from an EMBL/GenBank/DDBJ whole genome shotgun (WGS) entry which is preliminary data.</text>
</comment>
<accession>A0ACB7HR30</accession>
<sequence length="93" mass="10850">MFLFHTTKSKRASVTLSEHQLREIFMQFDEDHDNVLSEEEVKKAFTYLGSRIPDFRTLRGFNHADVNGNGKIEFGDELDKLVKYAFKLGYTVM</sequence>
<keyword evidence="2" id="KW-1185">Reference proteome</keyword>
<evidence type="ECO:0000313" key="1">
    <source>
        <dbReference type="EMBL" id="KAG8654750.1"/>
    </source>
</evidence>